<proteinExistence type="predicted"/>
<accession>X1TIR8</accession>
<protein>
    <submittedName>
        <fullName evidence="2">Uncharacterized protein</fullName>
    </submittedName>
</protein>
<feature type="non-terminal residue" evidence="2">
    <location>
        <position position="225"/>
    </location>
</feature>
<feature type="compositionally biased region" description="Polar residues" evidence="1">
    <location>
        <begin position="212"/>
        <end position="225"/>
    </location>
</feature>
<feature type="region of interest" description="Disordered" evidence="1">
    <location>
        <begin position="1"/>
        <end position="23"/>
    </location>
</feature>
<comment type="caution">
    <text evidence="2">The sequence shown here is derived from an EMBL/GenBank/DDBJ whole genome shotgun (WGS) entry which is preliminary data.</text>
</comment>
<dbReference type="AlphaFoldDB" id="X1TIR8"/>
<sequence length="225" mass="25299">MNSENPDSKKNDQKTSEKDDGLQTLALLQDIRNGSIDPKSLRPDERRPLVALLMAEGQSTAEIAHVLKASDRIIQLDKRALREENTITKDPKLVKQMVGRLVAEADLCIQRIRKFARGKDTPASVKVDGEHRCFQIFEKTTERLQSLGFLPTAAQKIEADLTHRPAASLTLEEIRLEARRLIQIEKSLPAEEIKQDDSAIEANETVTEFEDNSPQQDNNRGGNNH</sequence>
<gene>
    <name evidence="2" type="ORF">S12H4_17931</name>
</gene>
<evidence type="ECO:0000256" key="1">
    <source>
        <dbReference type="SAM" id="MobiDB-lite"/>
    </source>
</evidence>
<evidence type="ECO:0000313" key="2">
    <source>
        <dbReference type="EMBL" id="GAI87450.1"/>
    </source>
</evidence>
<feature type="compositionally biased region" description="Basic and acidic residues" evidence="1">
    <location>
        <begin position="1"/>
        <end position="21"/>
    </location>
</feature>
<reference evidence="2" key="1">
    <citation type="journal article" date="2014" name="Front. Microbiol.">
        <title>High frequency of phylogenetically diverse reductive dehalogenase-homologous genes in deep subseafloor sedimentary metagenomes.</title>
        <authorList>
            <person name="Kawai M."/>
            <person name="Futagami T."/>
            <person name="Toyoda A."/>
            <person name="Takaki Y."/>
            <person name="Nishi S."/>
            <person name="Hori S."/>
            <person name="Arai W."/>
            <person name="Tsubouchi T."/>
            <person name="Morono Y."/>
            <person name="Uchiyama I."/>
            <person name="Ito T."/>
            <person name="Fujiyama A."/>
            <person name="Inagaki F."/>
            <person name="Takami H."/>
        </authorList>
    </citation>
    <scope>NUCLEOTIDE SEQUENCE</scope>
    <source>
        <strain evidence="2">Expedition CK06-06</strain>
    </source>
</reference>
<dbReference type="EMBL" id="BARW01008812">
    <property type="protein sequence ID" value="GAI87450.1"/>
    <property type="molecule type" value="Genomic_DNA"/>
</dbReference>
<feature type="region of interest" description="Disordered" evidence="1">
    <location>
        <begin position="193"/>
        <end position="225"/>
    </location>
</feature>
<organism evidence="2">
    <name type="scientific">marine sediment metagenome</name>
    <dbReference type="NCBI Taxonomy" id="412755"/>
    <lineage>
        <taxon>unclassified sequences</taxon>
        <taxon>metagenomes</taxon>
        <taxon>ecological metagenomes</taxon>
    </lineage>
</organism>
<name>X1TIR8_9ZZZZ</name>